<name>A0ABD1Z064_9MARC</name>
<evidence type="ECO:0008006" key="4">
    <source>
        <dbReference type="Google" id="ProtNLM"/>
    </source>
</evidence>
<dbReference type="Proteomes" id="UP001605036">
    <property type="component" value="Unassembled WGS sequence"/>
</dbReference>
<organism evidence="2 3">
    <name type="scientific">Riccia fluitans</name>
    <dbReference type="NCBI Taxonomy" id="41844"/>
    <lineage>
        <taxon>Eukaryota</taxon>
        <taxon>Viridiplantae</taxon>
        <taxon>Streptophyta</taxon>
        <taxon>Embryophyta</taxon>
        <taxon>Marchantiophyta</taxon>
        <taxon>Marchantiopsida</taxon>
        <taxon>Marchantiidae</taxon>
        <taxon>Marchantiales</taxon>
        <taxon>Ricciaceae</taxon>
        <taxon>Riccia</taxon>
    </lineage>
</organism>
<protein>
    <recommendedName>
        <fullName evidence="4">5-formyltetrahydrofolate cyclo-ligase</fullName>
    </recommendedName>
</protein>
<comment type="caution">
    <text evidence="2">The sequence shown here is derived from an EMBL/GenBank/DDBJ whole genome shotgun (WGS) entry which is preliminary data.</text>
</comment>
<dbReference type="InterPro" id="IPR002698">
    <property type="entry name" value="FTHF_cligase"/>
</dbReference>
<sequence length="220" mass="24128">MVPWQGVAAFAPRSRIQQSCTNYPRVSYSYLPIKAKFLSYWNAIFPLCSSFPIIEACTSGGAAKHGTPIELDAPLKVDLIVIGSVAVDPFTGARLGKGEGFAELEYGMLRYMGAIDDSTLVVTSVHDVQVLEEGSIPTEKLLIHDVPVDVICTPTRTIFTKSTIPKPKGIYWEVLSPQKLEKIRILQVLKNMIEEKTGQKLPSGPDEILPPTGEEELLEG</sequence>
<evidence type="ECO:0000313" key="3">
    <source>
        <dbReference type="Proteomes" id="UP001605036"/>
    </source>
</evidence>
<evidence type="ECO:0000256" key="1">
    <source>
        <dbReference type="SAM" id="MobiDB-lite"/>
    </source>
</evidence>
<dbReference type="Gene3D" id="3.40.50.10420">
    <property type="entry name" value="NagB/RpiA/CoA transferase-like"/>
    <property type="match status" value="1"/>
</dbReference>
<dbReference type="InterPro" id="IPR024185">
    <property type="entry name" value="FTHF_cligase-like_sf"/>
</dbReference>
<feature type="region of interest" description="Disordered" evidence="1">
    <location>
        <begin position="197"/>
        <end position="220"/>
    </location>
</feature>
<dbReference type="EMBL" id="JBHFFA010000003">
    <property type="protein sequence ID" value="KAL2636401.1"/>
    <property type="molecule type" value="Genomic_DNA"/>
</dbReference>
<evidence type="ECO:0000313" key="2">
    <source>
        <dbReference type="EMBL" id="KAL2636401.1"/>
    </source>
</evidence>
<proteinExistence type="predicted"/>
<reference evidence="2 3" key="1">
    <citation type="submission" date="2024-09" db="EMBL/GenBank/DDBJ databases">
        <title>Chromosome-scale assembly of Riccia fluitans.</title>
        <authorList>
            <person name="Paukszto L."/>
            <person name="Sawicki J."/>
            <person name="Karawczyk K."/>
            <person name="Piernik-Szablinska J."/>
            <person name="Szczecinska M."/>
            <person name="Mazdziarz M."/>
        </authorList>
    </citation>
    <scope>NUCLEOTIDE SEQUENCE [LARGE SCALE GENOMIC DNA]</scope>
    <source>
        <strain evidence="2">Rf_01</strain>
        <tissue evidence="2">Aerial parts of the thallus</tissue>
    </source>
</reference>
<gene>
    <name evidence="2" type="ORF">R1flu_007880</name>
</gene>
<dbReference type="PANTHER" id="PTHR13017:SF0">
    <property type="entry name" value="METHENYLTETRAHYDROFOLATE SYNTHASE DOMAIN-CONTAINING PROTEIN"/>
    <property type="match status" value="1"/>
</dbReference>
<dbReference type="PANTHER" id="PTHR13017">
    <property type="entry name" value="5-FORMYLTETRAHYDROFOLATE CYCLO-LIGASE-RELATED"/>
    <property type="match status" value="1"/>
</dbReference>
<dbReference type="InterPro" id="IPR037171">
    <property type="entry name" value="NagB/RpiA_transferase-like"/>
</dbReference>
<dbReference type="AlphaFoldDB" id="A0ABD1Z064"/>
<keyword evidence="3" id="KW-1185">Reference proteome</keyword>
<accession>A0ABD1Z064</accession>
<dbReference type="Pfam" id="PF01812">
    <property type="entry name" value="5-FTHF_cyc-lig"/>
    <property type="match status" value="1"/>
</dbReference>
<dbReference type="SUPFAM" id="SSF100950">
    <property type="entry name" value="NagB/RpiA/CoA transferase-like"/>
    <property type="match status" value="1"/>
</dbReference>